<evidence type="ECO:0000313" key="10">
    <source>
        <dbReference type="Proteomes" id="UP001204144"/>
    </source>
</evidence>
<reference evidence="9 10" key="1">
    <citation type="submission" date="2018-11" db="EMBL/GenBank/DDBJ databases">
        <title>Novel bacteria species description.</title>
        <authorList>
            <person name="Han J.-H."/>
        </authorList>
    </citation>
    <scope>NUCLEOTIDE SEQUENCE [LARGE SCALE GENOMIC DNA]</scope>
    <source>
        <strain evidence="9 10">KCTC23259</strain>
    </source>
</reference>
<evidence type="ECO:0000259" key="7">
    <source>
        <dbReference type="Pfam" id="PF00710"/>
    </source>
</evidence>
<evidence type="ECO:0000256" key="4">
    <source>
        <dbReference type="PIRSR" id="PIRSR001220-1"/>
    </source>
</evidence>
<dbReference type="InterPro" id="IPR041725">
    <property type="entry name" value="L-asparaginase_I"/>
</dbReference>
<dbReference type="InterPro" id="IPR027474">
    <property type="entry name" value="L-asparaginase_N"/>
</dbReference>
<dbReference type="RefSeq" id="WP_255037647.1">
    <property type="nucleotide sequence ID" value="NZ_RJUF01000045.1"/>
</dbReference>
<dbReference type="PANTHER" id="PTHR11707:SF28">
    <property type="entry name" value="60 KDA LYSOPHOSPHOLIPASE"/>
    <property type="match status" value="1"/>
</dbReference>
<dbReference type="AlphaFoldDB" id="A0AAE3KX17"/>
<dbReference type="EMBL" id="RJUF01000045">
    <property type="protein sequence ID" value="MCP9763885.1"/>
    <property type="molecule type" value="Genomic_DNA"/>
</dbReference>
<evidence type="ECO:0000259" key="8">
    <source>
        <dbReference type="Pfam" id="PF17763"/>
    </source>
</evidence>
<protein>
    <recommendedName>
        <fullName evidence="2">asparaginase</fullName>
        <ecNumber evidence="2">3.5.1.1</ecNumber>
    </recommendedName>
</protein>
<dbReference type="InterPro" id="IPR027475">
    <property type="entry name" value="Asparaginase/glutaminase_AS2"/>
</dbReference>
<organism evidence="9 10">
    <name type="scientific">Lacihabitans soyangensis</name>
    <dbReference type="NCBI Taxonomy" id="869394"/>
    <lineage>
        <taxon>Bacteria</taxon>
        <taxon>Pseudomonadati</taxon>
        <taxon>Bacteroidota</taxon>
        <taxon>Cytophagia</taxon>
        <taxon>Cytophagales</taxon>
        <taxon>Leadbetterellaceae</taxon>
        <taxon>Lacihabitans</taxon>
    </lineage>
</organism>
<evidence type="ECO:0000313" key="9">
    <source>
        <dbReference type="EMBL" id="MCP9763885.1"/>
    </source>
</evidence>
<dbReference type="InterPro" id="IPR006034">
    <property type="entry name" value="Asparaginase/glutaminase-like"/>
</dbReference>
<dbReference type="InterPro" id="IPR006033">
    <property type="entry name" value="AsnA_fam"/>
</dbReference>
<feature type="binding site" evidence="5">
    <location>
        <position position="72"/>
    </location>
    <ligand>
        <name>substrate</name>
    </ligand>
</feature>
<dbReference type="InterPro" id="IPR037152">
    <property type="entry name" value="L-asparaginase_N_sf"/>
</dbReference>
<comment type="similarity">
    <text evidence="1">Belongs to the asparaginase 1 family.</text>
</comment>
<feature type="binding site" evidence="5">
    <location>
        <begin position="103"/>
        <end position="104"/>
    </location>
    <ligand>
        <name>substrate</name>
    </ligand>
</feature>
<dbReference type="NCBIfam" id="TIGR00519">
    <property type="entry name" value="asnASE_I"/>
    <property type="match status" value="1"/>
</dbReference>
<evidence type="ECO:0000256" key="1">
    <source>
        <dbReference type="ARBA" id="ARBA00010518"/>
    </source>
</evidence>
<comment type="caution">
    <text evidence="9">The sequence shown here is derived from an EMBL/GenBank/DDBJ whole genome shotgun (WGS) entry which is preliminary data.</text>
</comment>
<evidence type="ECO:0000256" key="3">
    <source>
        <dbReference type="ARBA" id="ARBA00022801"/>
    </source>
</evidence>
<dbReference type="InterPro" id="IPR027473">
    <property type="entry name" value="L-asparaginase_C"/>
</dbReference>
<dbReference type="GO" id="GO:0004067">
    <property type="term" value="F:asparaginase activity"/>
    <property type="evidence" value="ECO:0007669"/>
    <property type="project" value="UniProtKB-UniRule"/>
</dbReference>
<evidence type="ECO:0000256" key="6">
    <source>
        <dbReference type="PROSITE-ProRule" id="PRU10100"/>
    </source>
</evidence>
<accession>A0AAE3KX17</accession>
<feature type="domain" description="L-asparaginase N-terminal" evidence="7">
    <location>
        <begin position="18"/>
        <end position="207"/>
    </location>
</feature>
<dbReference type="Gene3D" id="3.40.50.1170">
    <property type="entry name" value="L-asparaginase, N-terminal domain"/>
    <property type="match status" value="1"/>
</dbReference>
<dbReference type="Pfam" id="PF17763">
    <property type="entry name" value="Asparaginase_C"/>
    <property type="match status" value="1"/>
</dbReference>
<dbReference type="InterPro" id="IPR040919">
    <property type="entry name" value="Asparaginase_C"/>
</dbReference>
<feature type="active site" evidence="6">
    <location>
        <position position="103"/>
    </location>
</feature>
<evidence type="ECO:0000256" key="5">
    <source>
        <dbReference type="PIRSR" id="PIRSR001220-2"/>
    </source>
</evidence>
<dbReference type="PROSITE" id="PS51732">
    <property type="entry name" value="ASN_GLN_ASE_3"/>
    <property type="match status" value="1"/>
</dbReference>
<dbReference type="GO" id="GO:0009066">
    <property type="term" value="P:aspartate family amino acid metabolic process"/>
    <property type="evidence" value="ECO:0007669"/>
    <property type="project" value="UniProtKB-ARBA"/>
</dbReference>
<keyword evidence="10" id="KW-1185">Reference proteome</keyword>
<dbReference type="SMART" id="SM00870">
    <property type="entry name" value="Asparaginase"/>
    <property type="match status" value="1"/>
</dbReference>
<dbReference type="Gene3D" id="3.40.50.40">
    <property type="match status" value="1"/>
</dbReference>
<dbReference type="InterPro" id="IPR036152">
    <property type="entry name" value="Asp/glu_Ase-like_sf"/>
</dbReference>
<dbReference type="Proteomes" id="UP001204144">
    <property type="component" value="Unassembled WGS sequence"/>
</dbReference>
<dbReference type="EC" id="3.5.1.1" evidence="2"/>
<proteinExistence type="inferred from homology"/>
<dbReference type="PANTHER" id="PTHR11707">
    <property type="entry name" value="L-ASPARAGINASE"/>
    <property type="match status" value="1"/>
</dbReference>
<evidence type="ECO:0000256" key="2">
    <source>
        <dbReference type="ARBA" id="ARBA00012920"/>
    </source>
</evidence>
<dbReference type="FunFam" id="3.40.50.40:FF:000001">
    <property type="entry name" value="L-asparaginase 1"/>
    <property type="match status" value="1"/>
</dbReference>
<gene>
    <name evidence="9" type="ORF">EGI31_13065</name>
</gene>
<dbReference type="PIRSF" id="PIRSF500176">
    <property type="entry name" value="L_ASNase"/>
    <property type="match status" value="1"/>
</dbReference>
<feature type="domain" description="Asparaginase/glutaminase C-terminal" evidence="8">
    <location>
        <begin position="229"/>
        <end position="343"/>
    </location>
</feature>
<dbReference type="Pfam" id="PF00710">
    <property type="entry name" value="Asparaginase"/>
    <property type="match status" value="1"/>
</dbReference>
<sequence length="355" mass="39548">MNKYQILKINSPAENAQKVLIIYTGGTLGMVYDNSTGSLVPFKFEQIVENIPELNRLNLELCFLALPNPIDSSNVSPKIWVELVEIIENNYSDFQGFVILHGTDTMAYSASALSFMIQNLTKTVVFTGAQLPIGIPRTDARENLITSIQIAGSSLNEKSIVPEVCIYFNGRLLRGNRAKKRESSQFDAFDSENFPYLAEIGVNIDYNFLNIKIQDQNKEPGFYKNIDDNVGILKLFPGINQAFVENFFNQKSLKGVVLETYGSGNALSEVWFLEILEKALKDNVILLNVSQCTGGRVIMGKYQTSQKMKEMGIISGSDMTLEAAITKLMWALGNSNDTFSIKNALEKDISGERSI</sequence>
<dbReference type="PIRSF" id="PIRSF001220">
    <property type="entry name" value="L-ASNase_gatD"/>
    <property type="match status" value="1"/>
</dbReference>
<dbReference type="SFLD" id="SFLDS00057">
    <property type="entry name" value="Glutaminase/Asparaginase"/>
    <property type="match status" value="1"/>
</dbReference>
<dbReference type="CDD" id="cd08963">
    <property type="entry name" value="L-asparaginase_I"/>
    <property type="match status" value="1"/>
</dbReference>
<dbReference type="FunFam" id="3.40.50.1170:FF:000001">
    <property type="entry name" value="L-asparaginase 2"/>
    <property type="match status" value="1"/>
</dbReference>
<dbReference type="PRINTS" id="PR00139">
    <property type="entry name" value="ASNGLNASE"/>
</dbReference>
<dbReference type="SUPFAM" id="SSF53774">
    <property type="entry name" value="Glutaminase/Asparaginase"/>
    <property type="match status" value="1"/>
</dbReference>
<dbReference type="PROSITE" id="PS00917">
    <property type="entry name" value="ASN_GLN_ASE_2"/>
    <property type="match status" value="1"/>
</dbReference>
<feature type="active site" description="O-isoaspartyl threonine intermediate" evidence="4">
    <location>
        <position position="27"/>
    </location>
</feature>
<keyword evidence="3" id="KW-0378">Hydrolase</keyword>
<name>A0AAE3KX17_9BACT</name>